<keyword evidence="2" id="KW-1185">Reference proteome</keyword>
<reference evidence="1 2" key="1">
    <citation type="submission" date="2024-05" db="EMBL/GenBank/DDBJ databases">
        <title>The nuclear and mitochondrial genome assemblies of Tetragonisca angustula (Apidae: Meliponini), a tiny yet remarkable pollinator in the Neotropics.</title>
        <authorList>
            <person name="Ferrari R."/>
            <person name="Ricardo P.C."/>
            <person name="Dias F.C."/>
            <person name="Araujo N.S."/>
            <person name="Soares D.O."/>
            <person name="Zhou Q.-S."/>
            <person name="Zhu C.-D."/>
            <person name="Coutinho L."/>
            <person name="Airas M.C."/>
            <person name="Batista T.M."/>
        </authorList>
    </citation>
    <scope>NUCLEOTIDE SEQUENCE [LARGE SCALE GENOMIC DNA]</scope>
    <source>
        <strain evidence="1">ASF017062</strain>
        <tissue evidence="1">Abdomen</tissue>
    </source>
</reference>
<protein>
    <submittedName>
        <fullName evidence="1">Uncharacterized protein</fullName>
    </submittedName>
</protein>
<dbReference type="Proteomes" id="UP001432146">
    <property type="component" value="Unassembled WGS sequence"/>
</dbReference>
<name>A0AAW1AHG4_9HYME</name>
<gene>
    <name evidence="1" type="ORF">QLX08_001499</name>
</gene>
<organism evidence="1 2">
    <name type="scientific">Tetragonisca angustula</name>
    <dbReference type="NCBI Taxonomy" id="166442"/>
    <lineage>
        <taxon>Eukaryota</taxon>
        <taxon>Metazoa</taxon>
        <taxon>Ecdysozoa</taxon>
        <taxon>Arthropoda</taxon>
        <taxon>Hexapoda</taxon>
        <taxon>Insecta</taxon>
        <taxon>Pterygota</taxon>
        <taxon>Neoptera</taxon>
        <taxon>Endopterygota</taxon>
        <taxon>Hymenoptera</taxon>
        <taxon>Apocrita</taxon>
        <taxon>Aculeata</taxon>
        <taxon>Apoidea</taxon>
        <taxon>Anthophila</taxon>
        <taxon>Apidae</taxon>
        <taxon>Tetragonisca</taxon>
    </lineage>
</organism>
<dbReference type="AlphaFoldDB" id="A0AAW1AHG4"/>
<sequence>MTVRWEICTRARREASRERKPEVIVTDCAPKSFNQAREVSSRATRKKRQKKRAITDKKIFVREDAFACKLLSDLT</sequence>
<proteinExistence type="predicted"/>
<evidence type="ECO:0000313" key="2">
    <source>
        <dbReference type="Proteomes" id="UP001432146"/>
    </source>
</evidence>
<comment type="caution">
    <text evidence="1">The sequence shown here is derived from an EMBL/GenBank/DDBJ whole genome shotgun (WGS) entry which is preliminary data.</text>
</comment>
<dbReference type="EMBL" id="JAWNGG020000020">
    <property type="protein sequence ID" value="KAK9308502.1"/>
    <property type="molecule type" value="Genomic_DNA"/>
</dbReference>
<evidence type="ECO:0000313" key="1">
    <source>
        <dbReference type="EMBL" id="KAK9308502.1"/>
    </source>
</evidence>
<accession>A0AAW1AHG4</accession>